<keyword evidence="2 7" id="KW-0812">Transmembrane</keyword>
<sequence>MWTTKLVIDADALIIPSAAAALSVAILIVHFLCSILGTPPSSVSTTGPESHPRREEDDQGCVAHSKSYVSIHGGITVIMVKLTRLLGCILLLGTSVASLRIERSETEDKSNPFFVQALPGDVSSLTKTRNWWQEFGRKGGLHISISITYLYACLLCIFGLVVKPLPFAHTRASRLGGTAWSHFNGILLVTFFVYTYRDLYPLATYTSTPRDLPNTGASISLLTNLLWTHITILGITAVVLPLLQPRVYAPVDTDNPAMEPNPEQTASILSLALFTFLDPLVLRAWRMPHLPYELLPPLADYDRAAYLRKRSSPYLDPVSPSSTTKRHIFVGLMRTFWLEYLFASVLLVLNVVAGFASPVAVNRLLNFIEKSGQNATMRPWVWISWLFFGPFLASVTIQWYEYITSGINLRIESLLTELLFEHALRIRMRSTEGSSSLDTNSKPGTSGDNLQGKINNLVTTDMANILEARDFLFIVIQIPCQIALSIAFLYVVLNWSALVGLAVMVVLFPVPGKFAQWMQKVQQELMKRNDARVQSVTETINVLRMVKLFGWEQKMNERISEKREAELVFVWKSQVLKVTSSIINYSIPVLTMLATYATYVSSKLDLDSVH</sequence>
<gene>
    <name evidence="9" type="ORF">HGRIS_014532</name>
</gene>
<evidence type="ECO:0000256" key="3">
    <source>
        <dbReference type="ARBA" id="ARBA00022741"/>
    </source>
</evidence>
<feature type="transmembrane region" description="Helical" evidence="7">
    <location>
        <begin position="471"/>
        <end position="491"/>
    </location>
</feature>
<dbReference type="SUPFAM" id="SSF90123">
    <property type="entry name" value="ABC transporter transmembrane region"/>
    <property type="match status" value="1"/>
</dbReference>
<evidence type="ECO:0000313" key="9">
    <source>
        <dbReference type="EMBL" id="KAL0959261.1"/>
    </source>
</evidence>
<evidence type="ECO:0000256" key="5">
    <source>
        <dbReference type="ARBA" id="ARBA00022989"/>
    </source>
</evidence>
<keyword evidence="3" id="KW-0547">Nucleotide-binding</keyword>
<feature type="transmembrane region" description="Helical" evidence="7">
    <location>
        <begin position="182"/>
        <end position="200"/>
    </location>
</feature>
<dbReference type="CDD" id="cd18596">
    <property type="entry name" value="ABC_6TM_VMR1_D1_like"/>
    <property type="match status" value="1"/>
</dbReference>
<accession>A0ABR3JVY2</accession>
<evidence type="ECO:0000256" key="6">
    <source>
        <dbReference type="ARBA" id="ARBA00023136"/>
    </source>
</evidence>
<dbReference type="EMBL" id="JASNQZ010000003">
    <property type="protein sequence ID" value="KAL0959261.1"/>
    <property type="molecule type" value="Genomic_DNA"/>
</dbReference>
<feature type="transmembrane region" description="Helical" evidence="7">
    <location>
        <begin position="582"/>
        <end position="600"/>
    </location>
</feature>
<dbReference type="Pfam" id="PF00664">
    <property type="entry name" value="ABC_membrane"/>
    <property type="match status" value="1"/>
</dbReference>
<proteinExistence type="predicted"/>
<feature type="transmembrane region" description="Helical" evidence="7">
    <location>
        <begin position="221"/>
        <end position="244"/>
    </location>
</feature>
<feature type="transmembrane region" description="Helical" evidence="7">
    <location>
        <begin position="497"/>
        <end position="518"/>
    </location>
</feature>
<evidence type="ECO:0000256" key="1">
    <source>
        <dbReference type="ARBA" id="ARBA00022448"/>
    </source>
</evidence>
<dbReference type="InterPro" id="IPR011527">
    <property type="entry name" value="ABC1_TM_dom"/>
</dbReference>
<dbReference type="InterPro" id="IPR036640">
    <property type="entry name" value="ABC1_TM_sf"/>
</dbReference>
<feature type="domain" description="ABC transmembrane type-1" evidence="8">
    <location>
        <begin position="341"/>
        <end position="597"/>
    </location>
</feature>
<evidence type="ECO:0000256" key="2">
    <source>
        <dbReference type="ARBA" id="ARBA00022692"/>
    </source>
</evidence>
<keyword evidence="6 7" id="KW-0472">Membrane</keyword>
<evidence type="ECO:0000313" key="10">
    <source>
        <dbReference type="Proteomes" id="UP001556367"/>
    </source>
</evidence>
<evidence type="ECO:0000256" key="7">
    <source>
        <dbReference type="SAM" id="Phobius"/>
    </source>
</evidence>
<dbReference type="PANTHER" id="PTHR24223">
    <property type="entry name" value="ATP-BINDING CASSETTE SUB-FAMILY C"/>
    <property type="match status" value="1"/>
</dbReference>
<reference evidence="10" key="1">
    <citation type="submission" date="2024-06" db="EMBL/GenBank/DDBJ databases">
        <title>Multi-omics analyses provide insights into the biosynthesis of the anticancer antibiotic pleurotin in Hohenbuehelia grisea.</title>
        <authorList>
            <person name="Weaver J.A."/>
            <person name="Alberti F."/>
        </authorList>
    </citation>
    <scope>NUCLEOTIDE SEQUENCE [LARGE SCALE GENOMIC DNA]</scope>
    <source>
        <strain evidence="10">T-177</strain>
    </source>
</reference>
<keyword evidence="5 7" id="KW-1133">Transmembrane helix</keyword>
<feature type="transmembrane region" description="Helical" evidence="7">
    <location>
        <begin position="380"/>
        <end position="400"/>
    </location>
</feature>
<keyword evidence="10" id="KW-1185">Reference proteome</keyword>
<feature type="transmembrane region" description="Helical" evidence="7">
    <location>
        <begin position="12"/>
        <end position="37"/>
    </location>
</feature>
<comment type="caution">
    <text evidence="9">The sequence shown here is derived from an EMBL/GenBank/DDBJ whole genome shotgun (WGS) entry which is preliminary data.</text>
</comment>
<keyword evidence="1" id="KW-0813">Transport</keyword>
<evidence type="ECO:0000256" key="4">
    <source>
        <dbReference type="ARBA" id="ARBA00022840"/>
    </source>
</evidence>
<keyword evidence="4" id="KW-0067">ATP-binding</keyword>
<dbReference type="Gene3D" id="1.20.1560.10">
    <property type="entry name" value="ABC transporter type 1, transmembrane domain"/>
    <property type="match status" value="1"/>
</dbReference>
<protein>
    <recommendedName>
        <fullName evidence="8">ABC transmembrane type-1 domain-containing protein</fullName>
    </recommendedName>
</protein>
<name>A0ABR3JVY2_9AGAR</name>
<dbReference type="PROSITE" id="PS50929">
    <property type="entry name" value="ABC_TM1F"/>
    <property type="match status" value="1"/>
</dbReference>
<organism evidence="9 10">
    <name type="scientific">Hohenbuehelia grisea</name>
    <dbReference type="NCBI Taxonomy" id="104357"/>
    <lineage>
        <taxon>Eukaryota</taxon>
        <taxon>Fungi</taxon>
        <taxon>Dikarya</taxon>
        <taxon>Basidiomycota</taxon>
        <taxon>Agaricomycotina</taxon>
        <taxon>Agaricomycetes</taxon>
        <taxon>Agaricomycetidae</taxon>
        <taxon>Agaricales</taxon>
        <taxon>Pleurotineae</taxon>
        <taxon>Pleurotaceae</taxon>
        <taxon>Hohenbuehelia</taxon>
    </lineage>
</organism>
<dbReference type="Proteomes" id="UP001556367">
    <property type="component" value="Unassembled WGS sequence"/>
</dbReference>
<dbReference type="InterPro" id="IPR050173">
    <property type="entry name" value="ABC_transporter_C-like"/>
</dbReference>
<dbReference type="PANTHER" id="PTHR24223:SF356">
    <property type="entry name" value="ATP-BINDING CASSETTE TRANSPORTER ABC4"/>
    <property type="match status" value="1"/>
</dbReference>
<evidence type="ECO:0000259" key="8">
    <source>
        <dbReference type="PROSITE" id="PS50929"/>
    </source>
</evidence>
<feature type="transmembrane region" description="Helical" evidence="7">
    <location>
        <begin position="139"/>
        <end position="162"/>
    </location>
</feature>
<feature type="transmembrane region" description="Helical" evidence="7">
    <location>
        <begin position="336"/>
        <end position="360"/>
    </location>
</feature>